<organism evidence="2 3">
    <name type="scientific">Dyadobacter flavalbus</name>
    <dbReference type="NCBI Taxonomy" id="2579942"/>
    <lineage>
        <taxon>Bacteria</taxon>
        <taxon>Pseudomonadati</taxon>
        <taxon>Bacteroidota</taxon>
        <taxon>Cytophagia</taxon>
        <taxon>Cytophagales</taxon>
        <taxon>Spirosomataceae</taxon>
        <taxon>Dyadobacter</taxon>
    </lineage>
</organism>
<evidence type="ECO:0000259" key="1">
    <source>
        <dbReference type="Pfam" id="PF13276"/>
    </source>
</evidence>
<dbReference type="Proteomes" id="UP000323994">
    <property type="component" value="Unassembled WGS sequence"/>
</dbReference>
<proteinExistence type="predicted"/>
<comment type="caution">
    <text evidence="2">The sequence shown here is derived from an EMBL/GenBank/DDBJ whole genome shotgun (WGS) entry which is preliminary data.</text>
</comment>
<evidence type="ECO:0000313" key="3">
    <source>
        <dbReference type="Proteomes" id="UP000323994"/>
    </source>
</evidence>
<sequence length="58" mass="6754">MKNRIAEAKENLVLMKTMDKLFLSDPTLGVLGMQDELSEKGLDYNVKRIRRLMRKMAI</sequence>
<reference evidence="2 3" key="1">
    <citation type="submission" date="2019-05" db="EMBL/GenBank/DDBJ databases">
        <authorList>
            <person name="Qu J.-H."/>
        </authorList>
    </citation>
    <scope>NUCLEOTIDE SEQUENCE [LARGE SCALE GENOMIC DNA]</scope>
    <source>
        <strain evidence="2 3">NS28</strain>
    </source>
</reference>
<feature type="domain" description="HTH-like" evidence="1">
    <location>
        <begin position="14"/>
        <end position="58"/>
    </location>
</feature>
<dbReference type="AlphaFoldDB" id="A0A5M8QU36"/>
<keyword evidence="3" id="KW-1185">Reference proteome</keyword>
<name>A0A5M8QU36_9BACT</name>
<dbReference type="InterPro" id="IPR025948">
    <property type="entry name" value="HTH-like_dom"/>
</dbReference>
<gene>
    <name evidence="2" type="ORF">FEM33_17940</name>
</gene>
<dbReference type="Pfam" id="PF13276">
    <property type="entry name" value="HTH_21"/>
    <property type="match status" value="1"/>
</dbReference>
<accession>A0A5M8QU36</accession>
<protein>
    <submittedName>
        <fullName evidence="2">Transposase</fullName>
    </submittedName>
</protein>
<evidence type="ECO:0000313" key="2">
    <source>
        <dbReference type="EMBL" id="KAA6438560.1"/>
    </source>
</evidence>
<dbReference type="RefSeq" id="WP_139013362.1">
    <property type="nucleotide sequence ID" value="NZ_VBSN01000049.1"/>
</dbReference>
<dbReference type="EMBL" id="VBSN01000049">
    <property type="protein sequence ID" value="KAA6438560.1"/>
    <property type="molecule type" value="Genomic_DNA"/>
</dbReference>